<dbReference type="AlphaFoldDB" id="A0A8X7VBV9"/>
<evidence type="ECO:0000313" key="3">
    <source>
        <dbReference type="Proteomes" id="UP000886595"/>
    </source>
</evidence>
<comment type="caution">
    <text evidence="2">The sequence shown here is derived from an EMBL/GenBank/DDBJ whole genome shotgun (WGS) entry which is preliminary data.</text>
</comment>
<sequence>MASYSPGFVDLSGYQSIDLDSPDLPAFSSHSSEASTKVDQEESKHTELKTVLEMKDKLNKHKLLEKFLEKPDPLSEIEMSLKLKLMSEMLLG</sequence>
<accession>A0A8X7VBV9</accession>
<reference evidence="2 3" key="1">
    <citation type="submission" date="2020-02" db="EMBL/GenBank/DDBJ databases">
        <authorList>
            <person name="Ma Q."/>
            <person name="Huang Y."/>
            <person name="Song X."/>
            <person name="Pei D."/>
        </authorList>
    </citation>
    <scope>NUCLEOTIDE SEQUENCE [LARGE SCALE GENOMIC DNA]</scope>
    <source>
        <strain evidence="2">Sxm20200214</strain>
        <tissue evidence="2">Leaf</tissue>
    </source>
</reference>
<organism evidence="2 3">
    <name type="scientific">Brassica carinata</name>
    <name type="common">Ethiopian mustard</name>
    <name type="synonym">Abyssinian cabbage</name>
    <dbReference type="NCBI Taxonomy" id="52824"/>
    <lineage>
        <taxon>Eukaryota</taxon>
        <taxon>Viridiplantae</taxon>
        <taxon>Streptophyta</taxon>
        <taxon>Embryophyta</taxon>
        <taxon>Tracheophyta</taxon>
        <taxon>Spermatophyta</taxon>
        <taxon>Magnoliopsida</taxon>
        <taxon>eudicotyledons</taxon>
        <taxon>Gunneridae</taxon>
        <taxon>Pentapetalae</taxon>
        <taxon>rosids</taxon>
        <taxon>malvids</taxon>
        <taxon>Brassicales</taxon>
        <taxon>Brassicaceae</taxon>
        <taxon>Brassiceae</taxon>
        <taxon>Brassica</taxon>
    </lineage>
</organism>
<dbReference type="EMBL" id="JAAMPC010000006">
    <property type="protein sequence ID" value="KAG2308366.1"/>
    <property type="molecule type" value="Genomic_DNA"/>
</dbReference>
<name>A0A8X7VBV9_BRACI</name>
<evidence type="ECO:0000313" key="2">
    <source>
        <dbReference type="EMBL" id="KAG2308366.1"/>
    </source>
</evidence>
<protein>
    <submittedName>
        <fullName evidence="2">Uncharacterized protein</fullName>
    </submittedName>
</protein>
<evidence type="ECO:0000256" key="1">
    <source>
        <dbReference type="SAM" id="MobiDB-lite"/>
    </source>
</evidence>
<keyword evidence="3" id="KW-1185">Reference proteome</keyword>
<feature type="region of interest" description="Disordered" evidence="1">
    <location>
        <begin position="23"/>
        <end position="46"/>
    </location>
</feature>
<proteinExistence type="predicted"/>
<gene>
    <name evidence="2" type="ORF">Bca52824_028114</name>
</gene>
<dbReference type="Proteomes" id="UP000886595">
    <property type="component" value="Unassembled WGS sequence"/>
</dbReference>
<feature type="compositionally biased region" description="Basic and acidic residues" evidence="1">
    <location>
        <begin position="36"/>
        <end position="46"/>
    </location>
</feature>